<dbReference type="Proteomes" id="UP000055045">
    <property type="component" value="Unassembled WGS sequence"/>
</dbReference>
<dbReference type="AlphaFoldDB" id="A0A101MNU4"/>
<protein>
    <submittedName>
        <fullName evidence="1">Uncharacterized protein</fullName>
    </submittedName>
</protein>
<keyword evidence="2" id="KW-1185">Reference proteome</keyword>
<accession>A0A101MNU4</accession>
<reference evidence="1 2" key="1">
    <citation type="submission" date="2015-10" db="EMBL/GenBank/DDBJ databases">
        <title>Genome sequencing of Penicillium freii.</title>
        <authorList>
            <person name="Nguyen H.D."/>
            <person name="Visagie C.M."/>
            <person name="Seifert K.A."/>
        </authorList>
    </citation>
    <scope>NUCLEOTIDE SEQUENCE [LARGE SCALE GENOMIC DNA]</scope>
    <source>
        <strain evidence="1 2">DAOM 242723</strain>
    </source>
</reference>
<evidence type="ECO:0000313" key="2">
    <source>
        <dbReference type="Proteomes" id="UP000055045"/>
    </source>
</evidence>
<gene>
    <name evidence="1" type="ORF">ACN42_g3126</name>
</gene>
<sequence>MYEINESGARFNAHATLYHFIHCFQHNPHCHFFLQGLKSDLKDPNFMTDVYHEFGITKGSTKLTSLQSDILSKYHYLFFIFDAIIV</sequence>
<name>A0A101MNU4_PENFR</name>
<dbReference type="EMBL" id="LLXE01000059">
    <property type="protein sequence ID" value="KUM63973.1"/>
    <property type="molecule type" value="Genomic_DNA"/>
</dbReference>
<evidence type="ECO:0000313" key="1">
    <source>
        <dbReference type="EMBL" id="KUM63973.1"/>
    </source>
</evidence>
<proteinExistence type="predicted"/>
<comment type="caution">
    <text evidence="1">The sequence shown here is derived from an EMBL/GenBank/DDBJ whole genome shotgun (WGS) entry which is preliminary data.</text>
</comment>
<organism evidence="1 2">
    <name type="scientific">Penicillium freii</name>
    <dbReference type="NCBI Taxonomy" id="48697"/>
    <lineage>
        <taxon>Eukaryota</taxon>
        <taxon>Fungi</taxon>
        <taxon>Dikarya</taxon>
        <taxon>Ascomycota</taxon>
        <taxon>Pezizomycotina</taxon>
        <taxon>Eurotiomycetes</taxon>
        <taxon>Eurotiomycetidae</taxon>
        <taxon>Eurotiales</taxon>
        <taxon>Aspergillaceae</taxon>
        <taxon>Penicillium</taxon>
    </lineage>
</organism>